<keyword evidence="11 12" id="KW-0804">Transcription</keyword>
<gene>
    <name evidence="12 16" type="primary">dnaG</name>
    <name evidence="16" type="ORF">JCM17846_16490</name>
</gene>
<comment type="domain">
    <text evidence="12">Contains an N-terminal zinc-binding domain, a central core domain that contains the primase activity, and a C-terminal DnaB-binding domain.</text>
</comment>
<dbReference type="GO" id="GO:0000428">
    <property type="term" value="C:DNA-directed RNA polymerase complex"/>
    <property type="evidence" value="ECO:0007669"/>
    <property type="project" value="UniProtKB-KW"/>
</dbReference>
<dbReference type="GO" id="GO:1990077">
    <property type="term" value="C:primosome complex"/>
    <property type="evidence" value="ECO:0007669"/>
    <property type="project" value="UniProtKB-KW"/>
</dbReference>
<dbReference type="InterPro" id="IPR002694">
    <property type="entry name" value="Znf_CHC2"/>
</dbReference>
<dbReference type="InterPro" id="IPR030846">
    <property type="entry name" value="DnaG_bac"/>
</dbReference>
<dbReference type="InterPro" id="IPR013264">
    <property type="entry name" value="DNAG_N"/>
</dbReference>
<evidence type="ECO:0000256" key="9">
    <source>
        <dbReference type="ARBA" id="ARBA00022842"/>
    </source>
</evidence>
<keyword evidence="5 12" id="KW-0235">DNA replication</keyword>
<dbReference type="PANTHER" id="PTHR30313:SF2">
    <property type="entry name" value="DNA PRIMASE"/>
    <property type="match status" value="1"/>
</dbReference>
<feature type="zinc finger region" description="CHC2-type" evidence="12 14">
    <location>
        <begin position="38"/>
        <end position="62"/>
    </location>
</feature>
<evidence type="ECO:0000256" key="10">
    <source>
        <dbReference type="ARBA" id="ARBA00023125"/>
    </source>
</evidence>
<dbReference type="SMART" id="SM00493">
    <property type="entry name" value="TOPRIM"/>
    <property type="match status" value="1"/>
</dbReference>
<dbReference type="InterPro" id="IPR037068">
    <property type="entry name" value="DNA_primase_core_N_sf"/>
</dbReference>
<dbReference type="Gene3D" id="3.90.580.10">
    <property type="entry name" value="Zinc finger, CHC2-type domain"/>
    <property type="match status" value="1"/>
</dbReference>
<comment type="cofactor">
    <cofactor evidence="12 13 14">
        <name>Zn(2+)</name>
        <dbReference type="ChEBI" id="CHEBI:29105"/>
    </cofactor>
    <text evidence="12 13 14">Binds 1 zinc ion per monomer.</text>
</comment>
<evidence type="ECO:0000256" key="3">
    <source>
        <dbReference type="ARBA" id="ARBA00022679"/>
    </source>
</evidence>
<keyword evidence="17" id="KW-1185">Reference proteome</keyword>
<dbReference type="FunFam" id="3.40.1360.10:FF:000002">
    <property type="entry name" value="DNA primase"/>
    <property type="match status" value="1"/>
</dbReference>
<dbReference type="InterPro" id="IPR006295">
    <property type="entry name" value="DNA_primase_DnaG"/>
</dbReference>
<reference evidence="16 17" key="1">
    <citation type="submission" date="2019-09" db="EMBL/GenBank/DDBJ databases">
        <title>NBRP : Genome information of microbial organism related human and environment.</title>
        <authorList>
            <person name="Hattori M."/>
            <person name="Oshima K."/>
            <person name="Inaba H."/>
            <person name="Suda W."/>
            <person name="Sakamoto M."/>
            <person name="Iino T."/>
            <person name="Kitahara M."/>
            <person name="Oshida Y."/>
            <person name="Iida T."/>
            <person name="Kudo T."/>
            <person name="Itoh T."/>
            <person name="Ohkuma M."/>
        </authorList>
    </citation>
    <scope>NUCLEOTIDE SEQUENCE [LARGE SCALE GENOMIC DNA]</scope>
    <source>
        <strain evidence="16 17">Q-1</strain>
    </source>
</reference>
<evidence type="ECO:0000256" key="6">
    <source>
        <dbReference type="ARBA" id="ARBA00022723"/>
    </source>
</evidence>
<dbReference type="SUPFAM" id="SSF56731">
    <property type="entry name" value="DNA primase core"/>
    <property type="match status" value="1"/>
</dbReference>
<dbReference type="GO" id="GO:0008270">
    <property type="term" value="F:zinc ion binding"/>
    <property type="evidence" value="ECO:0007669"/>
    <property type="project" value="UniProtKB-UniRule"/>
</dbReference>
<evidence type="ECO:0000256" key="4">
    <source>
        <dbReference type="ARBA" id="ARBA00022695"/>
    </source>
</evidence>
<dbReference type="PIRSF" id="PIRSF002811">
    <property type="entry name" value="DnaG"/>
    <property type="match status" value="1"/>
</dbReference>
<keyword evidence="8 12" id="KW-0862">Zinc</keyword>
<evidence type="ECO:0000256" key="14">
    <source>
        <dbReference type="PIRSR" id="PIRSR002811-1"/>
    </source>
</evidence>
<feature type="domain" description="Toprim" evidence="15">
    <location>
        <begin position="257"/>
        <end position="339"/>
    </location>
</feature>
<dbReference type="GO" id="GO:0005737">
    <property type="term" value="C:cytoplasm"/>
    <property type="evidence" value="ECO:0007669"/>
    <property type="project" value="TreeGrafter"/>
</dbReference>
<dbReference type="SUPFAM" id="SSF57783">
    <property type="entry name" value="Zinc beta-ribbon"/>
    <property type="match status" value="1"/>
</dbReference>
<dbReference type="GO" id="GO:0003677">
    <property type="term" value="F:DNA binding"/>
    <property type="evidence" value="ECO:0007669"/>
    <property type="project" value="UniProtKB-KW"/>
</dbReference>
<dbReference type="AlphaFoldDB" id="A0A5A7N7L4"/>
<dbReference type="CDD" id="cd03364">
    <property type="entry name" value="TOPRIM_DnaG_primases"/>
    <property type="match status" value="1"/>
</dbReference>
<comment type="catalytic activity">
    <reaction evidence="12">
        <text>ssDNA + n NTP = ssDNA/pppN(pN)n-1 hybrid + (n-1) diphosphate.</text>
        <dbReference type="EC" id="2.7.7.101"/>
    </reaction>
</comment>
<evidence type="ECO:0000256" key="12">
    <source>
        <dbReference type="HAMAP-Rule" id="MF_00974"/>
    </source>
</evidence>
<evidence type="ECO:0000256" key="5">
    <source>
        <dbReference type="ARBA" id="ARBA00022705"/>
    </source>
</evidence>
<dbReference type="NCBIfam" id="TIGR01391">
    <property type="entry name" value="dnaG"/>
    <property type="match status" value="1"/>
</dbReference>
<evidence type="ECO:0000313" key="17">
    <source>
        <dbReference type="Proteomes" id="UP000324996"/>
    </source>
</evidence>
<comment type="subunit">
    <text evidence="12">Monomer. Interacts with DnaB.</text>
</comment>
<dbReference type="Proteomes" id="UP000324996">
    <property type="component" value="Unassembled WGS sequence"/>
</dbReference>
<evidence type="ECO:0000256" key="1">
    <source>
        <dbReference type="ARBA" id="ARBA00022478"/>
    </source>
</evidence>
<dbReference type="RefSeq" id="WP_042086046.1">
    <property type="nucleotide sequence ID" value="NZ_BKCN01000007.1"/>
</dbReference>
<name>A0A5A7N7L4_9PROT</name>
<dbReference type="EMBL" id="BKCN01000007">
    <property type="protein sequence ID" value="GER03967.1"/>
    <property type="molecule type" value="Genomic_DNA"/>
</dbReference>
<sequence length="644" mass="70873">MRFPPRFMDELRDRVPLGDLVNRKVKLNRAGRDLKGLCPFHSEKTPSFHVVEDKNFYHCFGCGAHGDAISWLMESEGLSFPEAVEQLAQIAGMALPKPDPQARQKAEKSASLFEVLEAATHWFQQELGGASGRAARRYLLDRGLDTEIMRRFRLGFAPDSYEALKDALVAQGLHVPQLIDAGLLKPSEKGGAPYSWFRNRIIFPISDRQGRVIAFGGRSMEPDNPAKYLNSPETELFHKGHSLYNLANARKPAHQAGSVVAVEGYMDVIALAQAGIDHAVAPLGTALTPEQIALLWTMSAEPILCFDGDQAGQRAALRAAERCLPLLKPGKSLRFAILPEGLDPDDLLRRDGPKALQAVLDAAEPLSELLWRSLITGKDIGTPERRAGLEQTVFNMLTNITDEKIRGFYIRDFRDRFYRLGRPAASGRAAGRAAGKGSFQNRFQSGSLARSLGSSVSRFHHPGMAPGPASPQLKASRLGRNTPGPDRILFEQLLCLYAINHPLLAESHAEALALVDFTDSALDKLRQEILVTLSSGKGLDQGALKDHLAKNGFKGIVAQLMSSPLLRPAWSAWPEATAQEAAIGWHHVMARLRRLALSDEIAAAEAAYRDHGSDETLRQLVHLKQEYDLTEGTEAELEGYVFRQ</sequence>
<dbReference type="GO" id="GO:0003899">
    <property type="term" value="F:DNA-directed RNA polymerase activity"/>
    <property type="evidence" value="ECO:0007669"/>
    <property type="project" value="UniProtKB-UniRule"/>
</dbReference>
<dbReference type="Pfam" id="PF13662">
    <property type="entry name" value="Toprim_4"/>
    <property type="match status" value="1"/>
</dbReference>
<dbReference type="Pfam" id="PF08275">
    <property type="entry name" value="DNAG_N"/>
    <property type="match status" value="1"/>
</dbReference>
<dbReference type="InterPro" id="IPR034151">
    <property type="entry name" value="TOPRIM_DnaG_bac"/>
</dbReference>
<dbReference type="PANTHER" id="PTHR30313">
    <property type="entry name" value="DNA PRIMASE"/>
    <property type="match status" value="1"/>
</dbReference>
<evidence type="ECO:0000256" key="8">
    <source>
        <dbReference type="ARBA" id="ARBA00022833"/>
    </source>
</evidence>
<evidence type="ECO:0000256" key="13">
    <source>
        <dbReference type="PIRNR" id="PIRNR002811"/>
    </source>
</evidence>
<comment type="function">
    <text evidence="12 13">RNA polymerase that catalyzes the synthesis of short RNA molecules used as primers for DNA polymerase during DNA replication.</text>
</comment>
<dbReference type="InterPro" id="IPR006171">
    <property type="entry name" value="TOPRIM_dom"/>
</dbReference>
<keyword evidence="1 12" id="KW-0240">DNA-directed RNA polymerase</keyword>
<dbReference type="PROSITE" id="PS50880">
    <property type="entry name" value="TOPRIM"/>
    <property type="match status" value="1"/>
</dbReference>
<comment type="caution">
    <text evidence="16">The sequence shown here is derived from an EMBL/GenBank/DDBJ whole genome shotgun (WGS) entry which is preliminary data.</text>
</comment>
<keyword evidence="9" id="KW-0460">Magnesium</keyword>
<dbReference type="Pfam" id="PF01807">
    <property type="entry name" value="Zn_ribbon_DnaG"/>
    <property type="match status" value="1"/>
</dbReference>
<dbReference type="SMART" id="SM00400">
    <property type="entry name" value="ZnF_CHCC"/>
    <property type="match status" value="1"/>
</dbReference>
<keyword evidence="10 12" id="KW-0238">DNA-binding</keyword>
<keyword evidence="7 12" id="KW-0863">Zinc-finger</keyword>
<accession>A0A5A7N7L4</accession>
<dbReference type="FunFam" id="3.90.580.10:FF:000001">
    <property type="entry name" value="DNA primase"/>
    <property type="match status" value="1"/>
</dbReference>
<proteinExistence type="inferred from homology"/>
<evidence type="ECO:0000256" key="2">
    <source>
        <dbReference type="ARBA" id="ARBA00022515"/>
    </source>
</evidence>
<organism evidence="16 17">
    <name type="scientific">Iodidimonas nitroreducens</name>
    <dbReference type="NCBI Taxonomy" id="1236968"/>
    <lineage>
        <taxon>Bacteria</taxon>
        <taxon>Pseudomonadati</taxon>
        <taxon>Pseudomonadota</taxon>
        <taxon>Alphaproteobacteria</taxon>
        <taxon>Iodidimonadales</taxon>
        <taxon>Iodidimonadaceae</taxon>
        <taxon>Iodidimonas</taxon>
    </lineage>
</organism>
<dbReference type="Gene3D" id="3.90.980.10">
    <property type="entry name" value="DNA primase, catalytic core, N-terminal domain"/>
    <property type="match status" value="1"/>
</dbReference>
<dbReference type="HAMAP" id="MF_00974">
    <property type="entry name" value="DNA_primase_DnaG"/>
    <property type="match status" value="1"/>
</dbReference>
<dbReference type="EC" id="2.7.7.101" evidence="12"/>
<keyword evidence="4 12" id="KW-0548">Nucleotidyltransferase</keyword>
<keyword evidence="3 12" id="KW-0808">Transferase</keyword>
<keyword evidence="6 12" id="KW-0479">Metal-binding</keyword>
<evidence type="ECO:0000259" key="15">
    <source>
        <dbReference type="PROSITE" id="PS50880"/>
    </source>
</evidence>
<evidence type="ECO:0000256" key="11">
    <source>
        <dbReference type="ARBA" id="ARBA00023163"/>
    </source>
</evidence>
<keyword evidence="2 12" id="KW-0639">Primosome</keyword>
<comment type="similarity">
    <text evidence="12 13">Belongs to the DnaG primase family.</text>
</comment>
<dbReference type="InterPro" id="IPR036977">
    <property type="entry name" value="DNA_primase_Znf_CHC2"/>
</dbReference>
<dbReference type="Gene3D" id="3.40.1360.10">
    <property type="match status" value="1"/>
</dbReference>
<dbReference type="GO" id="GO:0006269">
    <property type="term" value="P:DNA replication, synthesis of primer"/>
    <property type="evidence" value="ECO:0007669"/>
    <property type="project" value="UniProtKB-UniRule"/>
</dbReference>
<evidence type="ECO:0000313" key="16">
    <source>
        <dbReference type="EMBL" id="GER03967.1"/>
    </source>
</evidence>
<protein>
    <recommendedName>
        <fullName evidence="12 13">DNA primase</fullName>
        <ecNumber evidence="12">2.7.7.101</ecNumber>
    </recommendedName>
</protein>
<evidence type="ECO:0000256" key="7">
    <source>
        <dbReference type="ARBA" id="ARBA00022771"/>
    </source>
</evidence>
<dbReference type="InterPro" id="IPR050219">
    <property type="entry name" value="DnaG_primase"/>
</dbReference>